<dbReference type="Pfam" id="PF13588">
    <property type="entry name" value="HSDR_N_2"/>
    <property type="match status" value="1"/>
</dbReference>
<dbReference type="HOGENOM" id="CLU_115841_0_0_10"/>
<sequence>MISLNLPNFDIKLRQRDDEQTEIFDFLRQRYIRLTPEEWVRQHFTHFLVEHKHYPAGLLGNEVSLNVNGVERRCDSVLFNREGGNPRMIIEYKAPSVRITQKVFTQISSYNSVLHADYLIVSNGLNHYICRINYSDLSIHFLPEIPDYIELQ</sequence>
<dbReference type="PATRIC" id="fig|679199.3.peg.2210"/>
<feature type="domain" description="Type I restriction enzyme R protein N-terminal" evidence="1">
    <location>
        <begin position="36"/>
        <end position="146"/>
    </location>
</feature>
<protein>
    <recommendedName>
        <fullName evidence="1">Type I restriction enzyme R protein N-terminal domain-containing protein</fullName>
    </recommendedName>
</protein>
<evidence type="ECO:0000313" key="3">
    <source>
        <dbReference type="Proteomes" id="UP000015993"/>
    </source>
</evidence>
<dbReference type="OrthoDB" id="9790377at2"/>
<proteinExistence type="predicted"/>
<dbReference type="EMBL" id="ACZK01000042">
    <property type="protein sequence ID" value="EHG20736.1"/>
    <property type="molecule type" value="Genomic_DNA"/>
</dbReference>
<organism evidence="2 3">
    <name type="scientific">Alloprevotella rava F0323</name>
    <dbReference type="NCBI Taxonomy" id="679199"/>
    <lineage>
        <taxon>Bacteria</taxon>
        <taxon>Pseudomonadati</taxon>
        <taxon>Bacteroidota</taxon>
        <taxon>Bacteroidia</taxon>
        <taxon>Bacteroidales</taxon>
        <taxon>Prevotellaceae</taxon>
        <taxon>Alloprevotella</taxon>
    </lineage>
</organism>
<gene>
    <name evidence="2" type="ORF">HMPREF9332_01993</name>
</gene>
<dbReference type="Proteomes" id="UP000015993">
    <property type="component" value="Unassembled WGS sequence"/>
</dbReference>
<dbReference type="STRING" id="679199.HMPREF9332_01993"/>
<accession>G5GEJ1</accession>
<reference evidence="2 3" key="1">
    <citation type="submission" date="2011-08" db="EMBL/GenBank/DDBJ databases">
        <title>The Genome Sequence of Prevotella sp. oral taxon 302 str. F0323.</title>
        <authorList>
            <consortium name="The Broad Institute Genome Sequencing Platform"/>
            <person name="Earl A."/>
            <person name="Ward D."/>
            <person name="Feldgarden M."/>
            <person name="Gevers D."/>
            <person name="Izard J."/>
            <person name="Blanton J.M."/>
            <person name="Baranova O.V."/>
            <person name="Tanner A.C."/>
            <person name="Dewhirst F.E."/>
            <person name="Young S.K."/>
            <person name="Zeng Q."/>
            <person name="Gargeya S."/>
            <person name="Fitzgerald M."/>
            <person name="Haas B."/>
            <person name="Abouelleil A."/>
            <person name="Alvarado L."/>
            <person name="Arachchi H.M."/>
            <person name="Berlin A."/>
            <person name="Brown A."/>
            <person name="Chapman S.B."/>
            <person name="Chen Z."/>
            <person name="Dunbar C."/>
            <person name="Freedman E."/>
            <person name="Gearin G."/>
            <person name="Gellesch M."/>
            <person name="Goldberg J."/>
            <person name="Griggs A."/>
            <person name="Gujja S."/>
            <person name="Heiman D."/>
            <person name="Howarth C."/>
            <person name="Larson L."/>
            <person name="Lui A."/>
            <person name="MacDonald P.J.P."/>
            <person name="Montmayeur A."/>
            <person name="Murphy C."/>
            <person name="Neiman D."/>
            <person name="Pearson M."/>
            <person name="Priest M."/>
            <person name="Roberts A."/>
            <person name="Saif S."/>
            <person name="Shea T."/>
            <person name="Shenoy N."/>
            <person name="Sisk P."/>
            <person name="Stolte C."/>
            <person name="Sykes S."/>
            <person name="Wortman J."/>
            <person name="Nusbaum C."/>
            <person name="Birren B."/>
        </authorList>
    </citation>
    <scope>NUCLEOTIDE SEQUENCE [LARGE SCALE GENOMIC DNA]</scope>
    <source>
        <strain evidence="2 3">F0323</strain>
    </source>
</reference>
<dbReference type="eggNOG" id="COG0610">
    <property type="taxonomic scope" value="Bacteria"/>
</dbReference>
<dbReference type="AlphaFoldDB" id="G5GEJ1"/>
<evidence type="ECO:0000313" key="2">
    <source>
        <dbReference type="EMBL" id="EHG20736.1"/>
    </source>
</evidence>
<evidence type="ECO:0000259" key="1">
    <source>
        <dbReference type="Pfam" id="PF13588"/>
    </source>
</evidence>
<keyword evidence="3" id="KW-1185">Reference proteome</keyword>
<dbReference type="InterPro" id="IPR029464">
    <property type="entry name" value="HSDR_N"/>
</dbReference>
<dbReference type="RefSeq" id="WP_009348538.1">
    <property type="nucleotide sequence ID" value="NZ_JH376841.1"/>
</dbReference>
<name>G5GEJ1_9BACT</name>
<comment type="caution">
    <text evidence="2">The sequence shown here is derived from an EMBL/GenBank/DDBJ whole genome shotgun (WGS) entry which is preliminary data.</text>
</comment>